<proteinExistence type="predicted"/>
<gene>
    <name evidence="2" type="ORF">SAMN05421733_10513</name>
</gene>
<dbReference type="AlphaFoldDB" id="A0A1G6HCU1"/>
<evidence type="ECO:0000256" key="1">
    <source>
        <dbReference type="SAM" id="Phobius"/>
    </source>
</evidence>
<name>A0A1G6HCU1_9GAMM</name>
<reference evidence="3" key="1">
    <citation type="submission" date="2016-09" db="EMBL/GenBank/DDBJ databases">
        <authorList>
            <person name="Varghese N."/>
            <person name="Submissions S."/>
        </authorList>
    </citation>
    <scope>NUCLEOTIDE SEQUENCE [LARGE SCALE GENOMIC DNA]</scope>
    <source>
        <strain evidence="3">ANC 4422</strain>
    </source>
</reference>
<protein>
    <recommendedName>
        <fullName evidence="4">Preprotein translocase subunit SecA</fullName>
    </recommendedName>
</protein>
<keyword evidence="1" id="KW-0472">Membrane</keyword>
<keyword evidence="1" id="KW-0812">Transmembrane</keyword>
<organism evidence="2 3">
    <name type="scientific">Acinetobacter boissieri</name>
    <dbReference type="NCBI Taxonomy" id="1219383"/>
    <lineage>
        <taxon>Bacteria</taxon>
        <taxon>Pseudomonadati</taxon>
        <taxon>Pseudomonadota</taxon>
        <taxon>Gammaproteobacteria</taxon>
        <taxon>Moraxellales</taxon>
        <taxon>Moraxellaceae</taxon>
        <taxon>Acinetobacter</taxon>
    </lineage>
</organism>
<feature type="transmembrane region" description="Helical" evidence="1">
    <location>
        <begin position="74"/>
        <end position="94"/>
    </location>
</feature>
<dbReference type="STRING" id="1219383.SAMN05421733_10513"/>
<dbReference type="OrthoDB" id="974877at2"/>
<sequence>MSKLTHNKFHHIDKDSWLWKLYLSYDIFMIIIIFVNLLCLIGNAILMSHFAYWFFGLIHQSNAIAFYKETLHPWVVLTESWFICFLIIELLVRWGVAIVRQHYTKWFFFPFVHWYEVLAIFPQLRFLRLLRAGLIIYRLYQLGYKVVPSSWYNSIQFYYNVIIEEISDRVVINVLDGIKNELDHSNTHKKIIHKLVEHHKNLFAQTIAEVLQENLAVNLQKHRSDIKKHMGDIVQQAISNTSEVHHLLRLFPLIGGKIEDQVQHLGKRLAENLTDQILATLITGSIEQPNMLYTEIAQKVSNININNQSLEKLVESIVYESLESIQKQVKVKQWQNILNATENKNT</sequence>
<accession>A0A1G6HCU1</accession>
<feature type="transmembrane region" description="Helical" evidence="1">
    <location>
        <begin position="106"/>
        <end position="127"/>
    </location>
</feature>
<keyword evidence="1" id="KW-1133">Transmembrane helix</keyword>
<dbReference type="Proteomes" id="UP000242501">
    <property type="component" value="Unassembled WGS sequence"/>
</dbReference>
<dbReference type="EMBL" id="FMYL01000005">
    <property type="protein sequence ID" value="SDB91974.1"/>
    <property type="molecule type" value="Genomic_DNA"/>
</dbReference>
<feature type="transmembrane region" description="Helical" evidence="1">
    <location>
        <begin position="21"/>
        <end position="44"/>
    </location>
</feature>
<dbReference type="RefSeq" id="WP_092747721.1">
    <property type="nucleotide sequence ID" value="NZ_FMYL01000005.1"/>
</dbReference>
<keyword evidence="3" id="KW-1185">Reference proteome</keyword>
<evidence type="ECO:0000313" key="3">
    <source>
        <dbReference type="Proteomes" id="UP000242501"/>
    </source>
</evidence>
<evidence type="ECO:0000313" key="2">
    <source>
        <dbReference type="EMBL" id="SDB91974.1"/>
    </source>
</evidence>
<evidence type="ECO:0008006" key="4">
    <source>
        <dbReference type="Google" id="ProtNLM"/>
    </source>
</evidence>